<organism evidence="1">
    <name type="scientific">viral metagenome</name>
    <dbReference type="NCBI Taxonomy" id="1070528"/>
    <lineage>
        <taxon>unclassified sequences</taxon>
        <taxon>metagenomes</taxon>
        <taxon>organismal metagenomes</taxon>
    </lineage>
</organism>
<dbReference type="EMBL" id="MT143464">
    <property type="protein sequence ID" value="QJA97117.1"/>
    <property type="molecule type" value="Genomic_DNA"/>
</dbReference>
<gene>
    <name evidence="1" type="ORF">MM415B06679_0002</name>
</gene>
<sequence length="63" mass="7167">MRVAELHTPKGIIEVNDQMSDKELAAFGVKDKPMLFPDERDAKAEIDDLKSRVEKLESIKQVI</sequence>
<dbReference type="AlphaFoldDB" id="A0A6M3LP18"/>
<reference evidence="1" key="1">
    <citation type="submission" date="2020-03" db="EMBL/GenBank/DDBJ databases">
        <title>The deep terrestrial virosphere.</title>
        <authorList>
            <person name="Holmfeldt K."/>
            <person name="Nilsson E."/>
            <person name="Simone D."/>
            <person name="Lopez-Fernandez M."/>
            <person name="Wu X."/>
            <person name="de Brujin I."/>
            <person name="Lundin D."/>
            <person name="Andersson A."/>
            <person name="Bertilsson S."/>
            <person name="Dopson M."/>
        </authorList>
    </citation>
    <scope>NUCLEOTIDE SEQUENCE</scope>
    <source>
        <strain evidence="1">MM415B06679</strain>
    </source>
</reference>
<evidence type="ECO:0000313" key="1">
    <source>
        <dbReference type="EMBL" id="QJA97117.1"/>
    </source>
</evidence>
<name>A0A6M3LP18_9ZZZZ</name>
<proteinExistence type="predicted"/>
<accession>A0A6M3LP18</accession>
<protein>
    <submittedName>
        <fullName evidence="1">Uncharacterized protein</fullName>
    </submittedName>
</protein>